<evidence type="ECO:0000256" key="3">
    <source>
        <dbReference type="ARBA" id="ARBA00023242"/>
    </source>
</evidence>
<organism evidence="5 6">
    <name type="scientific">Ananas comosus</name>
    <name type="common">Pineapple</name>
    <name type="synonym">Ananas ananas</name>
    <dbReference type="NCBI Taxonomy" id="4615"/>
    <lineage>
        <taxon>Eukaryota</taxon>
        <taxon>Viridiplantae</taxon>
        <taxon>Streptophyta</taxon>
        <taxon>Embryophyta</taxon>
        <taxon>Tracheophyta</taxon>
        <taxon>Spermatophyta</taxon>
        <taxon>Magnoliopsida</taxon>
        <taxon>Liliopsida</taxon>
        <taxon>Poales</taxon>
        <taxon>Bromeliaceae</taxon>
        <taxon>Bromelioideae</taxon>
        <taxon>Ananas</taxon>
    </lineage>
</organism>
<feature type="region of interest" description="Disordered" evidence="4">
    <location>
        <begin position="852"/>
        <end position="902"/>
    </location>
</feature>
<proteinExistence type="predicted"/>
<dbReference type="PANTHER" id="PTHR14150:SF12">
    <property type="entry name" value="U3 SMALL NUCLEOLAR RNA-ASSOCIATED PROTEIN 14 HOMOLOG A"/>
    <property type="match status" value="1"/>
</dbReference>
<keyword evidence="3" id="KW-0539">Nucleus</keyword>
<keyword evidence="5" id="KW-1185">Reference proteome</keyword>
<feature type="compositionally biased region" description="Acidic residues" evidence="4">
    <location>
        <begin position="673"/>
        <end position="685"/>
    </location>
</feature>
<comment type="subcellular location">
    <subcellularLocation>
        <location evidence="1">Nucleus</location>
        <location evidence="1">Nucleolus</location>
    </subcellularLocation>
</comment>
<evidence type="ECO:0000313" key="5">
    <source>
        <dbReference type="Proteomes" id="UP000515123"/>
    </source>
</evidence>
<feature type="region of interest" description="Disordered" evidence="4">
    <location>
        <begin position="1"/>
        <end position="183"/>
    </location>
</feature>
<reference evidence="6" key="2">
    <citation type="submission" date="2025-08" db="UniProtKB">
        <authorList>
            <consortium name="RefSeq"/>
        </authorList>
    </citation>
    <scope>IDENTIFICATION</scope>
    <source>
        <tissue evidence="6">Leaf</tissue>
    </source>
</reference>
<dbReference type="InterPro" id="IPR006709">
    <property type="entry name" value="SSU_processome_Utp14"/>
</dbReference>
<dbReference type="Pfam" id="PF04615">
    <property type="entry name" value="Utp14"/>
    <property type="match status" value="1"/>
</dbReference>
<feature type="compositionally biased region" description="Basic and acidic residues" evidence="4">
    <location>
        <begin position="558"/>
        <end position="572"/>
    </location>
</feature>
<dbReference type="GO" id="GO:0006364">
    <property type="term" value="P:rRNA processing"/>
    <property type="evidence" value="ECO:0007669"/>
    <property type="project" value="InterPro"/>
</dbReference>
<feature type="compositionally biased region" description="Basic and acidic residues" evidence="4">
    <location>
        <begin position="661"/>
        <end position="672"/>
    </location>
</feature>
<feature type="compositionally biased region" description="Basic and acidic residues" evidence="4">
    <location>
        <begin position="460"/>
        <end position="470"/>
    </location>
</feature>
<feature type="compositionally biased region" description="Basic and acidic residues" evidence="4">
    <location>
        <begin position="96"/>
        <end position="106"/>
    </location>
</feature>
<evidence type="ECO:0000313" key="6">
    <source>
        <dbReference type="RefSeq" id="XP_020108500.1"/>
    </source>
</evidence>
<reference evidence="5" key="1">
    <citation type="journal article" date="2015" name="Nat. Genet.">
        <title>The pineapple genome and the evolution of CAM photosynthesis.</title>
        <authorList>
            <person name="Ming R."/>
            <person name="VanBuren R."/>
            <person name="Wai C.M."/>
            <person name="Tang H."/>
            <person name="Schatz M.C."/>
            <person name="Bowers J.E."/>
            <person name="Lyons E."/>
            <person name="Wang M.L."/>
            <person name="Chen J."/>
            <person name="Biggers E."/>
            <person name="Zhang J."/>
            <person name="Huang L."/>
            <person name="Zhang L."/>
            <person name="Miao W."/>
            <person name="Zhang J."/>
            <person name="Ye Z."/>
            <person name="Miao C."/>
            <person name="Lin Z."/>
            <person name="Wang H."/>
            <person name="Zhou H."/>
            <person name="Yim W.C."/>
            <person name="Priest H.D."/>
            <person name="Zheng C."/>
            <person name="Woodhouse M."/>
            <person name="Edger P.P."/>
            <person name="Guyot R."/>
            <person name="Guo H.B."/>
            <person name="Guo H."/>
            <person name="Zheng G."/>
            <person name="Singh R."/>
            <person name="Sharma A."/>
            <person name="Min X."/>
            <person name="Zheng Y."/>
            <person name="Lee H."/>
            <person name="Gurtowski J."/>
            <person name="Sedlazeck F.J."/>
            <person name="Harkess A."/>
            <person name="McKain M.R."/>
            <person name="Liao Z."/>
            <person name="Fang J."/>
            <person name="Liu J."/>
            <person name="Zhang X."/>
            <person name="Zhang Q."/>
            <person name="Hu W."/>
            <person name="Qin Y."/>
            <person name="Wang K."/>
            <person name="Chen L.Y."/>
            <person name="Shirley N."/>
            <person name="Lin Y.R."/>
            <person name="Liu L.Y."/>
            <person name="Hernandez A.G."/>
            <person name="Wright C.L."/>
            <person name="Bulone V."/>
            <person name="Tuskan G.A."/>
            <person name="Heath K."/>
            <person name="Zee F."/>
            <person name="Moore P.H."/>
            <person name="Sunkar R."/>
            <person name="Leebens-Mack J.H."/>
            <person name="Mockler T."/>
            <person name="Bennetzen J.L."/>
            <person name="Freeling M."/>
            <person name="Sankoff D."/>
            <person name="Paterson A.H."/>
            <person name="Zhu X."/>
            <person name="Yang X."/>
            <person name="Smith J.A."/>
            <person name="Cushman J.C."/>
            <person name="Paull R.E."/>
            <person name="Yu Q."/>
        </authorList>
    </citation>
    <scope>NUCLEOTIDE SEQUENCE [LARGE SCALE GENOMIC DNA]</scope>
    <source>
        <strain evidence="5">cv. F153</strain>
    </source>
</reference>
<dbReference type="Proteomes" id="UP000515123">
    <property type="component" value="Linkage group 18"/>
</dbReference>
<evidence type="ECO:0000256" key="1">
    <source>
        <dbReference type="ARBA" id="ARBA00004604"/>
    </source>
</evidence>
<evidence type="ECO:0000256" key="2">
    <source>
        <dbReference type="ARBA" id="ARBA00022553"/>
    </source>
</evidence>
<dbReference type="PANTHER" id="PTHR14150">
    <property type="entry name" value="U3 SMALL NUCLEOLAR RNA-ASSOCIATED PROTEIN 14"/>
    <property type="match status" value="1"/>
</dbReference>
<protein>
    <submittedName>
        <fullName evidence="6">Uncharacterized protein C57A7.06</fullName>
    </submittedName>
</protein>
<dbReference type="AlphaFoldDB" id="A0A6P5GSP8"/>
<feature type="region of interest" description="Disordered" evidence="4">
    <location>
        <begin position="434"/>
        <end position="470"/>
    </location>
</feature>
<dbReference type="GO" id="GO:0032040">
    <property type="term" value="C:small-subunit processome"/>
    <property type="evidence" value="ECO:0007669"/>
    <property type="project" value="InterPro"/>
</dbReference>
<feature type="compositionally biased region" description="Basic residues" evidence="4">
    <location>
        <begin position="31"/>
        <end position="48"/>
    </location>
</feature>
<dbReference type="OrthoDB" id="277439at2759"/>
<feature type="compositionally biased region" description="Acidic residues" evidence="4">
    <location>
        <begin position="107"/>
        <end position="134"/>
    </location>
</feature>
<feature type="region of interest" description="Disordered" evidence="4">
    <location>
        <begin position="528"/>
        <end position="605"/>
    </location>
</feature>
<sequence>MAAEKKRKSNKKKNPSVSKTLTLDRAMKTKGGAKRAKGGDRKKKRHGPRLPAALLKELAVQNPSPSRSSDEEVDDDYAGGDRGADVYEYDEPVPEEEARKNRRFDEVENYEYELPEDFEDEDVPSDEGEEDEEITSNRSDDDGEEGEKHLRMLQEVTGMPAEAFDDKKKKKKVTLSDFQGDDGDQRISIHDLLDSIRGMTGYSELRKRVEQQESKPMAVQVPLPKVEREKLERKFAYEHAKKDITKWEPLVKRNREAPTLLFEQDVDLGFSTVGAIASQFEPRTEFERKMAKLVRDPEMVEAYNKDGARLLELNEVSVEDVKERQNRLAKMRSLLFRHEMKAKHIKKIKSKTYHRILKKEKLKAASAELQVDPEVAKEYAMKQEFKRAEERMTLKHKNSSKWAKRILQRGLNVQDEGTRAAIAEQLHQHALLTRKMNSMKDDTSSSDESTDNEDLDEELSPGKDDERVSKLLNRAKDKTVKVLEEEDKIPKSGVLALPFMERGLKKRQEAAYEEARLALQEYDASLRQFEDGDVEESQRSLKIKGKRAFGPKNQPQESNKRTKLDDVERSSDSEDEYEAAEQARVGSELNNKSDEVHLGTALLDDEPETAQGAVFKSMDDIVNNPGPKTTYEVALFTDNSWKKMKSKGVSGNNTESTAAKDPPKPNNDMKEMDENDDSDSEEEMVEGFLSTSDGKANYELPSQAVLIHQAFAGDDVEAEFEKDKMEALNEEVPEPEKPVLLPGWGQWTHIQQKKGLPSWMIKEHENAERKREEALKKRKDAKLKHVIISENIDKKAEKLLATTLPFPYKSKEVYEQSIRMPIGPEFNPAISVQALNRPAIVKKAGVIIKPIQYEEVDPHEKPDEPKRIIQKAEPNRKGKKSKKSKPAGGKKPQKPSAEKRIR</sequence>
<accession>A0A6P5GSP8</accession>
<feature type="region of interest" description="Disordered" evidence="4">
    <location>
        <begin position="642"/>
        <end position="688"/>
    </location>
</feature>
<gene>
    <name evidence="6" type="primary">LOC109724181</name>
</gene>
<feature type="compositionally biased region" description="Basic residues" evidence="4">
    <location>
        <begin position="1"/>
        <end position="14"/>
    </location>
</feature>
<name>A0A6P5GSP8_ANACO</name>
<feature type="compositionally biased region" description="Acidic residues" evidence="4">
    <location>
        <begin position="444"/>
        <end position="459"/>
    </location>
</feature>
<evidence type="ECO:0000256" key="4">
    <source>
        <dbReference type="SAM" id="MobiDB-lite"/>
    </source>
</evidence>
<feature type="compositionally biased region" description="Basic and acidic residues" evidence="4">
    <location>
        <begin position="856"/>
        <end position="867"/>
    </location>
</feature>
<dbReference type="RefSeq" id="XP_020108500.1">
    <property type="nucleotide sequence ID" value="XM_020252911.1"/>
</dbReference>
<dbReference type="GeneID" id="109724181"/>
<keyword evidence="2" id="KW-0597">Phosphoprotein</keyword>